<keyword evidence="4" id="KW-0547">Nucleotide-binding</keyword>
<comment type="function">
    <text evidence="1 9">May be involved in recombinational repair of damaged DNA.</text>
</comment>
<feature type="coiled-coil region" evidence="10">
    <location>
        <begin position="328"/>
        <end position="358"/>
    </location>
</feature>
<dbReference type="Proteomes" id="UP000320184">
    <property type="component" value="Unassembled WGS sequence"/>
</dbReference>
<comment type="caution">
    <text evidence="12">The sequence shown here is derived from an EMBL/GenBank/DDBJ whole genome shotgun (WGS) entry which is preliminary data.</text>
</comment>
<keyword evidence="5 9" id="KW-0227">DNA damage</keyword>
<comment type="similarity">
    <text evidence="2 9">Belongs to the RecN family.</text>
</comment>
<dbReference type="InterPro" id="IPR027417">
    <property type="entry name" value="P-loop_NTPase"/>
</dbReference>
<keyword evidence="10" id="KW-0175">Coiled coil</keyword>
<evidence type="ECO:0000256" key="6">
    <source>
        <dbReference type="ARBA" id="ARBA00022840"/>
    </source>
</evidence>
<dbReference type="NCBIfam" id="TIGR00634">
    <property type="entry name" value="recN"/>
    <property type="match status" value="1"/>
</dbReference>
<feature type="domain" description="AAA+ ATPase" evidence="11">
    <location>
        <begin position="21"/>
        <end position="519"/>
    </location>
</feature>
<evidence type="ECO:0000256" key="4">
    <source>
        <dbReference type="ARBA" id="ARBA00022741"/>
    </source>
</evidence>
<protein>
    <recommendedName>
        <fullName evidence="3 9">DNA repair protein RecN</fullName>
    </recommendedName>
    <alternativeName>
        <fullName evidence="8 9">Recombination protein N</fullName>
    </alternativeName>
</protein>
<dbReference type="FunFam" id="3.40.50.300:FF:000356">
    <property type="entry name" value="DNA repair protein RecN"/>
    <property type="match status" value="1"/>
</dbReference>
<evidence type="ECO:0000256" key="2">
    <source>
        <dbReference type="ARBA" id="ARBA00009441"/>
    </source>
</evidence>
<keyword evidence="7 9" id="KW-0234">DNA repair</keyword>
<dbReference type="Pfam" id="PF02463">
    <property type="entry name" value="SMC_N"/>
    <property type="match status" value="1"/>
</dbReference>
<dbReference type="SUPFAM" id="SSF52540">
    <property type="entry name" value="P-loop containing nucleoside triphosphate hydrolases"/>
    <property type="match status" value="1"/>
</dbReference>
<evidence type="ECO:0000256" key="5">
    <source>
        <dbReference type="ARBA" id="ARBA00022763"/>
    </source>
</evidence>
<keyword evidence="6" id="KW-0067">ATP-binding</keyword>
<organism evidence="12 13">
    <name type="scientific">Eiseniibacteriota bacterium</name>
    <dbReference type="NCBI Taxonomy" id="2212470"/>
    <lineage>
        <taxon>Bacteria</taxon>
        <taxon>Candidatus Eiseniibacteriota</taxon>
    </lineage>
</organism>
<dbReference type="InterPro" id="IPR003593">
    <property type="entry name" value="AAA+_ATPase"/>
</dbReference>
<dbReference type="GO" id="GO:0043590">
    <property type="term" value="C:bacterial nucleoid"/>
    <property type="evidence" value="ECO:0007669"/>
    <property type="project" value="TreeGrafter"/>
</dbReference>
<evidence type="ECO:0000313" key="12">
    <source>
        <dbReference type="EMBL" id="TMQ49267.1"/>
    </source>
</evidence>
<dbReference type="AlphaFoldDB" id="A0A538SD18"/>
<dbReference type="GO" id="GO:0006310">
    <property type="term" value="P:DNA recombination"/>
    <property type="evidence" value="ECO:0007669"/>
    <property type="project" value="InterPro"/>
</dbReference>
<evidence type="ECO:0000259" key="11">
    <source>
        <dbReference type="SMART" id="SM00382"/>
    </source>
</evidence>
<evidence type="ECO:0000256" key="1">
    <source>
        <dbReference type="ARBA" id="ARBA00003618"/>
    </source>
</evidence>
<sequence>MLERLTLSELALVERAEVEFGPGLNVISGETGAGKSLLIESMSLLVGERAPADVVREGARAAWVEGEFRLAGDSARRVAELLSEWGLEFDGETLIVRREVQAQGRSRATVNQSPVTQAALSRLGDVLADLHGQHEHQSLLRPNAALETLDRLSGLSEARARYAEALAALREAGSDLERLEQSLLTLADRRGWMAEALREIDAANLREGEEETLRRETARLAHTDRLRELVSQALQRLSETPGAALEGLHSAAHAVEGAAALDPSLAEIGPMLDEARLAAGEAARSLAEYASCLESDPEVLETLEARRELIGRLTRKHRKSVPELLRWRDELESELGAGENAEQSLERAREQREQALARCLAAGRSLSRSRQAGAKKWSDVLSGQLGPLGMKRARLEFAVRSRTGEEALLPHGLDEVELQFAPNPGEPPRPLQRIVSGGELSRVMLALKVTLEARDRVDVLIFDEVDSGVGGAVAQAVGERLRQLAQHRQIVCVTHLPMIAALAQQHFRVSKQVEGGRTRVRVEPLEPAARIDELARMLAGDRVTDTTRRQARELLAPPARQGSR</sequence>
<name>A0A538SD18_UNCEI</name>
<evidence type="ECO:0000256" key="8">
    <source>
        <dbReference type="ARBA" id="ARBA00033408"/>
    </source>
</evidence>
<accession>A0A538SD18</accession>
<dbReference type="GO" id="GO:0006281">
    <property type="term" value="P:DNA repair"/>
    <property type="evidence" value="ECO:0007669"/>
    <property type="project" value="UniProtKB-KW"/>
</dbReference>
<dbReference type="Gene3D" id="3.40.50.300">
    <property type="entry name" value="P-loop containing nucleotide triphosphate hydrolases"/>
    <property type="match status" value="2"/>
</dbReference>
<dbReference type="PANTHER" id="PTHR11059:SF0">
    <property type="entry name" value="DNA REPAIR PROTEIN RECN"/>
    <property type="match status" value="1"/>
</dbReference>
<evidence type="ECO:0000256" key="9">
    <source>
        <dbReference type="PIRNR" id="PIRNR003128"/>
    </source>
</evidence>
<proteinExistence type="inferred from homology"/>
<dbReference type="PIRSF" id="PIRSF003128">
    <property type="entry name" value="RecN"/>
    <property type="match status" value="1"/>
</dbReference>
<gene>
    <name evidence="12" type="primary">recN</name>
    <name evidence="12" type="ORF">E6K73_10275</name>
</gene>
<dbReference type="SMART" id="SM00382">
    <property type="entry name" value="AAA"/>
    <property type="match status" value="1"/>
</dbReference>
<evidence type="ECO:0000256" key="7">
    <source>
        <dbReference type="ARBA" id="ARBA00023204"/>
    </source>
</evidence>
<evidence type="ECO:0000313" key="13">
    <source>
        <dbReference type="Proteomes" id="UP000320184"/>
    </source>
</evidence>
<dbReference type="InterPro" id="IPR003395">
    <property type="entry name" value="RecF/RecN/SMC_N"/>
</dbReference>
<dbReference type="GO" id="GO:0005524">
    <property type="term" value="F:ATP binding"/>
    <property type="evidence" value="ECO:0007669"/>
    <property type="project" value="UniProtKB-KW"/>
</dbReference>
<evidence type="ECO:0000256" key="3">
    <source>
        <dbReference type="ARBA" id="ARBA00021315"/>
    </source>
</evidence>
<evidence type="ECO:0000256" key="10">
    <source>
        <dbReference type="SAM" id="Coils"/>
    </source>
</evidence>
<dbReference type="InterPro" id="IPR004604">
    <property type="entry name" value="DNA_recomb/repair_RecN"/>
</dbReference>
<dbReference type="CDD" id="cd03241">
    <property type="entry name" value="ABC_RecN"/>
    <property type="match status" value="2"/>
</dbReference>
<dbReference type="GO" id="GO:0009432">
    <property type="term" value="P:SOS response"/>
    <property type="evidence" value="ECO:0007669"/>
    <property type="project" value="TreeGrafter"/>
</dbReference>
<reference evidence="12 13" key="1">
    <citation type="journal article" date="2019" name="Nat. Microbiol.">
        <title>Mediterranean grassland soil C-N compound turnover is dependent on rainfall and depth, and is mediated by genomically divergent microorganisms.</title>
        <authorList>
            <person name="Diamond S."/>
            <person name="Andeer P.F."/>
            <person name="Li Z."/>
            <person name="Crits-Christoph A."/>
            <person name="Burstein D."/>
            <person name="Anantharaman K."/>
            <person name="Lane K.R."/>
            <person name="Thomas B.C."/>
            <person name="Pan C."/>
            <person name="Northen T.R."/>
            <person name="Banfield J.F."/>
        </authorList>
    </citation>
    <scope>NUCLEOTIDE SEQUENCE [LARGE SCALE GENOMIC DNA]</scope>
    <source>
        <strain evidence="12">WS_3</strain>
    </source>
</reference>
<dbReference type="EMBL" id="VBOT01000125">
    <property type="protein sequence ID" value="TMQ49267.1"/>
    <property type="molecule type" value="Genomic_DNA"/>
</dbReference>
<dbReference type="PANTHER" id="PTHR11059">
    <property type="entry name" value="DNA REPAIR PROTEIN RECN"/>
    <property type="match status" value="1"/>
</dbReference>
<feature type="coiled-coil region" evidence="10">
    <location>
        <begin position="162"/>
        <end position="189"/>
    </location>
</feature>